<dbReference type="EMBL" id="CM039174">
    <property type="protein sequence ID" value="KAH9758718.1"/>
    <property type="molecule type" value="Genomic_DNA"/>
</dbReference>
<comment type="caution">
    <text evidence="1">The sequence shown here is derived from an EMBL/GenBank/DDBJ whole genome shotgun (WGS) entry which is preliminary data.</text>
</comment>
<protein>
    <submittedName>
        <fullName evidence="1">Cytosolic IMP-GMP specific 5-nucleotidase</fullName>
    </submittedName>
</protein>
<organism evidence="1 2">
    <name type="scientific">Citrus sinensis</name>
    <name type="common">Sweet orange</name>
    <name type="synonym">Citrus aurantium var. sinensis</name>
    <dbReference type="NCBI Taxonomy" id="2711"/>
    <lineage>
        <taxon>Eukaryota</taxon>
        <taxon>Viridiplantae</taxon>
        <taxon>Streptophyta</taxon>
        <taxon>Embryophyta</taxon>
        <taxon>Tracheophyta</taxon>
        <taxon>Spermatophyta</taxon>
        <taxon>Magnoliopsida</taxon>
        <taxon>eudicotyledons</taxon>
        <taxon>Gunneridae</taxon>
        <taxon>Pentapetalae</taxon>
        <taxon>rosids</taxon>
        <taxon>malvids</taxon>
        <taxon>Sapindales</taxon>
        <taxon>Rutaceae</taxon>
        <taxon>Aurantioideae</taxon>
        <taxon>Citrus</taxon>
    </lineage>
</organism>
<dbReference type="Proteomes" id="UP000829398">
    <property type="component" value="Chromosome 5"/>
</dbReference>
<evidence type="ECO:0000313" key="1">
    <source>
        <dbReference type="EMBL" id="KAH9758718.1"/>
    </source>
</evidence>
<evidence type="ECO:0000313" key="2">
    <source>
        <dbReference type="Proteomes" id="UP000829398"/>
    </source>
</evidence>
<sequence>MDKGLGAGIGDIISHFQNSSCSDGVQEPCIWASPGGARKIDIGKQIFCNRSLNMKNIVAVGFDMDYTLAQYKPETFESLAYDGTVRKLVYDLGYPEELLEWSFDWKYMVRGLVLDKKRGNILKMDRHKYVKVAYHGFREMSKEEKVEAYGNTLIRDAFDEPDYALIDTLFSLAEAYLFAQLVDFMDNNPGKVSKSTDYVRMYKDVRAAVDLCHRDGTLKQMVAKDPKTYINEDRSIVPMLKMLRESGRSTFLVTNSLWDYTTIVMNFLCGSHTLDGGITCNSDWLLYFDVVITGSAKPGFFHEDNRANLFQVEPESGMLLNTDNGTPMPQVGDISPGLLLKEKNGTCRIFQGGSVGHLHKLLSIESSSQVLYVGDHIYGDILRSKKVLGWRTMLVVPELEREVELLWELRDLRKVSFRSFHHTSSMFYDNLRMLKSSIRSDSQYIATLIGRLQYRFT</sequence>
<reference evidence="2" key="1">
    <citation type="journal article" date="2023" name="Hortic. Res.">
        <title>A chromosome-level phased genome enabling allele-level studies in sweet orange: a case study on citrus Huanglongbing tolerance.</title>
        <authorList>
            <person name="Wu B."/>
            <person name="Yu Q."/>
            <person name="Deng Z."/>
            <person name="Duan Y."/>
            <person name="Luo F."/>
            <person name="Gmitter F. Jr."/>
        </authorList>
    </citation>
    <scope>NUCLEOTIDE SEQUENCE [LARGE SCALE GENOMIC DNA]</scope>
    <source>
        <strain evidence="2">cv. Valencia</strain>
    </source>
</reference>
<gene>
    <name evidence="1" type="ORF">KPL71_016767</name>
</gene>
<keyword evidence="2" id="KW-1185">Reference proteome</keyword>
<name>A0ACB8KWB0_CITSI</name>
<proteinExistence type="predicted"/>
<accession>A0ACB8KWB0</accession>